<dbReference type="SUPFAM" id="SSF48452">
    <property type="entry name" value="TPR-like"/>
    <property type="match status" value="1"/>
</dbReference>
<feature type="domain" description="Pyrrolo-quinoline quinone repeat" evidence="2">
    <location>
        <begin position="438"/>
        <end position="561"/>
    </location>
</feature>
<dbReference type="Proteomes" id="UP000317977">
    <property type="component" value="Unassembled WGS sequence"/>
</dbReference>
<dbReference type="InterPro" id="IPR011990">
    <property type="entry name" value="TPR-like_helical_dom_sf"/>
</dbReference>
<dbReference type="Pfam" id="PF13360">
    <property type="entry name" value="PQQ_2"/>
    <property type="match status" value="3"/>
</dbReference>
<proteinExistence type="predicted"/>
<dbReference type="PANTHER" id="PTHR34512:SF30">
    <property type="entry name" value="OUTER MEMBRANE PROTEIN ASSEMBLY FACTOR BAMB"/>
    <property type="match status" value="1"/>
</dbReference>
<feature type="region of interest" description="Disordered" evidence="1">
    <location>
        <begin position="1514"/>
        <end position="1534"/>
    </location>
</feature>
<sequence>MVLGAVIAAVGLPLALGSDKARAQGFLRPISGAQSGRFIEPPRAIEQQLKDAEQSLLEKRYSDAVVVLGDLLARDAQQMDESDLTGQDFFLGTEDAGAGSVVGTSLLRAARDMIGKLPSAAMETYELRYGAIAKKLLTEASENRDWEKVRLVRRKYFHTAAGYQASWLLAQHEMHLGHPMAASILLEDVVSTKRGIDQLGVGVVVLHASACQLAGRSVSEISAGEAKINGASKTIPTGDEQSAWLAQLSRVLPEFVSKDSDEYPMFGGTPSRNGGSAGQVPLTNLRWMLSTAASPRQERSLREIADELAIGGKLPPPSWSPVRVGSQLLMRTTERLVGVDYRTGKRLWTYPWQSAYETVEEEDIVFDELSGEGNANSLLTQRVWNDVPYGQVTSDGERVFMLDDLGEVEMMSFSPMINLRGTRPADTSTNTLVALEMATEGKLLWRLGAGSEDGSSLSDAFFLGPPLPVDGRLYVMVEIAGDINLCCLDPATGSELWRQHLVAVESGGIDTDPIRRVAGAVPTYHEGVLICPTGAGATVAVDLGDRMLRWGTMYERNAEMIRSINGRGPGVEASRLMQRWDNGTAIADGQAVLVTPVEADRLFGFNLLTGKPLFTEKARVQMRYLAGIRDGRFFVVGGNQVHAFSLEDNGMAVWSAREILSAGQQIAGRGVFGKNTYLVPTTTNQLVELSLKDGSVVTKRNTRYPLGNLVAVDGEVIVQGPTSVSVAFGEATLEPIVNRMLKANPEDFEAIVRKSELLLQRNQRREALEMLGRARQMQPDNDEVQMLSVSAMLGLLRDDADVDSTIIESLEELIDRPAQRVELLSLRIRAAMTSKDYVDAAKRLIDFSRLLIDEPSLESVSDQVINDQARQCTLDSWLAARSHEILVAAAPEQLSQINELMSQAAASRTEATTNSLVRLDHHFRMFEGFSRVKDELLSRHRSAGDHLLFERTILGTHVPTLDEVSTWPRRDSLRLIQSYARAGFGKDVLALIDAVGDEAAAEVDDDYTDSAVVEALPVDLDEVRDLARNSVVKTDWPKKVSMTWDSAQIRTRFDTNNQRVSKTQTLAGLEFIGWQLISDGASPLSLRDPYGMARPLPVEFTRQSDDVDKEAQVTGGAMVVLMPTGLTMIDLYHVKSNDGESVRWQRSLSGDGGPIANRRSDSTPFGGQVIHYNIKSASASSVVPEFALGPVLGDRVLMLQGGDLIALDLMTKESMWRNSTAPKSGVVVSDGHRLAVVSSATSEIMFFDLLDGAKKETKPWIYGDAWESIGANVLSYRKLGDGDGDRYELTLVNALSGKVLLREETPSSNPSADTGVSAQGKIISGRYLAMMRSSGETLIWDLAEGREIGRPKLPAFENLQGLHAMMLEDQMILLPKRRVERPRTQSVEQLQTADGAAHQTTHGVFAVSMTDGALRWGKEFDKPWGCTLTQADATPMLLLTRSPFTYSVPSRKKSLDILALDVRDGEEVAEKLGKPILSGNNELETRLTVQSPLQRVLAQVGPELLLFKYGEVEQGDGADGSAIQPDEVSAEKED</sequence>
<dbReference type="PANTHER" id="PTHR34512">
    <property type="entry name" value="CELL SURFACE PROTEIN"/>
    <property type="match status" value="1"/>
</dbReference>
<feature type="domain" description="Pyrrolo-quinoline quinone repeat" evidence="2">
    <location>
        <begin position="579"/>
        <end position="720"/>
    </location>
</feature>
<dbReference type="SUPFAM" id="SSF50998">
    <property type="entry name" value="Quinoprotein alcohol dehydrogenase-like"/>
    <property type="match status" value="2"/>
</dbReference>
<accession>A0A5C6ENS2</accession>
<evidence type="ECO:0000313" key="4">
    <source>
        <dbReference type="Proteomes" id="UP000317977"/>
    </source>
</evidence>
<dbReference type="Gene3D" id="1.25.40.10">
    <property type="entry name" value="Tetratricopeptide repeat domain"/>
    <property type="match status" value="1"/>
</dbReference>
<feature type="domain" description="Pyrrolo-quinoline quinone repeat" evidence="2">
    <location>
        <begin position="1190"/>
        <end position="1352"/>
    </location>
</feature>
<organism evidence="3 4">
    <name type="scientific">Rubripirellula reticaptiva</name>
    <dbReference type="NCBI Taxonomy" id="2528013"/>
    <lineage>
        <taxon>Bacteria</taxon>
        <taxon>Pseudomonadati</taxon>
        <taxon>Planctomycetota</taxon>
        <taxon>Planctomycetia</taxon>
        <taxon>Pirellulales</taxon>
        <taxon>Pirellulaceae</taxon>
        <taxon>Rubripirellula</taxon>
    </lineage>
</organism>
<keyword evidence="4" id="KW-1185">Reference proteome</keyword>
<protein>
    <submittedName>
        <fullName evidence="3">PQQ enzyme repeat protein</fullName>
    </submittedName>
</protein>
<evidence type="ECO:0000259" key="2">
    <source>
        <dbReference type="Pfam" id="PF13360"/>
    </source>
</evidence>
<dbReference type="InterPro" id="IPR011047">
    <property type="entry name" value="Quinoprotein_ADH-like_sf"/>
</dbReference>
<evidence type="ECO:0000313" key="3">
    <source>
        <dbReference type="EMBL" id="TWU49697.1"/>
    </source>
</evidence>
<dbReference type="EMBL" id="SJPX01000004">
    <property type="protein sequence ID" value="TWU49697.1"/>
    <property type="molecule type" value="Genomic_DNA"/>
</dbReference>
<name>A0A5C6ENS2_9BACT</name>
<dbReference type="Gene3D" id="2.130.10.10">
    <property type="entry name" value="YVTN repeat-like/Quinoprotein amine dehydrogenase"/>
    <property type="match status" value="2"/>
</dbReference>
<dbReference type="InterPro" id="IPR015943">
    <property type="entry name" value="WD40/YVTN_repeat-like_dom_sf"/>
</dbReference>
<reference evidence="3 4" key="1">
    <citation type="submission" date="2019-02" db="EMBL/GenBank/DDBJ databases">
        <title>Deep-cultivation of Planctomycetes and their phenomic and genomic characterization uncovers novel biology.</title>
        <authorList>
            <person name="Wiegand S."/>
            <person name="Jogler M."/>
            <person name="Boedeker C."/>
            <person name="Pinto D."/>
            <person name="Vollmers J."/>
            <person name="Rivas-Marin E."/>
            <person name="Kohn T."/>
            <person name="Peeters S.H."/>
            <person name="Heuer A."/>
            <person name="Rast P."/>
            <person name="Oberbeckmann S."/>
            <person name="Bunk B."/>
            <person name="Jeske O."/>
            <person name="Meyerdierks A."/>
            <person name="Storesund J.E."/>
            <person name="Kallscheuer N."/>
            <person name="Luecker S."/>
            <person name="Lage O.M."/>
            <person name="Pohl T."/>
            <person name="Merkel B.J."/>
            <person name="Hornburger P."/>
            <person name="Mueller R.-W."/>
            <person name="Bruemmer F."/>
            <person name="Labrenz M."/>
            <person name="Spormann A.M."/>
            <person name="Op Den Camp H."/>
            <person name="Overmann J."/>
            <person name="Amann R."/>
            <person name="Jetten M.S.M."/>
            <person name="Mascher T."/>
            <person name="Medema M.H."/>
            <person name="Devos D.P."/>
            <person name="Kaster A.-K."/>
            <person name="Ovreas L."/>
            <person name="Rohde M."/>
            <person name="Galperin M.Y."/>
            <person name="Jogler C."/>
        </authorList>
    </citation>
    <scope>NUCLEOTIDE SEQUENCE [LARGE SCALE GENOMIC DNA]</scope>
    <source>
        <strain evidence="3 4">Poly59</strain>
    </source>
</reference>
<dbReference type="InterPro" id="IPR002372">
    <property type="entry name" value="PQQ_rpt_dom"/>
</dbReference>
<evidence type="ECO:0000256" key="1">
    <source>
        <dbReference type="SAM" id="MobiDB-lite"/>
    </source>
</evidence>
<comment type="caution">
    <text evidence="3">The sequence shown here is derived from an EMBL/GenBank/DDBJ whole genome shotgun (WGS) entry which is preliminary data.</text>
</comment>
<dbReference type="RefSeq" id="WP_186776406.1">
    <property type="nucleotide sequence ID" value="NZ_SJPX01000004.1"/>
</dbReference>
<gene>
    <name evidence="3" type="ORF">Poly59_43210</name>
</gene>